<evidence type="ECO:0000313" key="4">
    <source>
        <dbReference type="EMBL" id="EQD79146.1"/>
    </source>
</evidence>
<dbReference type="InterPro" id="IPR052028">
    <property type="entry name" value="HipA_Ser/Thr_kinase"/>
</dbReference>
<name>T1C112_9ZZZZ</name>
<evidence type="ECO:0000259" key="3">
    <source>
        <dbReference type="Pfam" id="PF07804"/>
    </source>
</evidence>
<proteinExistence type="predicted"/>
<dbReference type="GO" id="GO:0004674">
    <property type="term" value="F:protein serine/threonine kinase activity"/>
    <property type="evidence" value="ECO:0007669"/>
    <property type="project" value="TreeGrafter"/>
</dbReference>
<dbReference type="GO" id="GO:0005829">
    <property type="term" value="C:cytosol"/>
    <property type="evidence" value="ECO:0007669"/>
    <property type="project" value="TreeGrafter"/>
</dbReference>
<feature type="non-terminal residue" evidence="4">
    <location>
        <position position="1"/>
    </location>
</feature>
<evidence type="ECO:0000256" key="1">
    <source>
        <dbReference type="ARBA" id="ARBA00022679"/>
    </source>
</evidence>
<dbReference type="Gene3D" id="1.10.1070.20">
    <property type="match status" value="1"/>
</dbReference>
<evidence type="ECO:0000256" key="2">
    <source>
        <dbReference type="ARBA" id="ARBA00022777"/>
    </source>
</evidence>
<keyword evidence="2" id="KW-0418">Kinase</keyword>
<comment type="caution">
    <text evidence="4">The sequence shown here is derived from an EMBL/GenBank/DDBJ whole genome shotgun (WGS) entry which is preliminary data.</text>
</comment>
<feature type="domain" description="HipA-like C-terminal" evidence="3">
    <location>
        <begin position="15"/>
        <end position="171"/>
    </location>
</feature>
<reference evidence="4" key="1">
    <citation type="submission" date="2013-08" db="EMBL/GenBank/DDBJ databases">
        <authorList>
            <person name="Mendez C."/>
            <person name="Richter M."/>
            <person name="Ferrer M."/>
            <person name="Sanchez J."/>
        </authorList>
    </citation>
    <scope>NUCLEOTIDE SEQUENCE</scope>
</reference>
<reference evidence="4" key="2">
    <citation type="journal article" date="2014" name="ISME J.">
        <title>Microbial stratification in low pH oxic and suboxic macroscopic growths along an acid mine drainage.</title>
        <authorList>
            <person name="Mendez-Garcia C."/>
            <person name="Mesa V."/>
            <person name="Sprenger R.R."/>
            <person name="Richter M."/>
            <person name="Diez M.S."/>
            <person name="Solano J."/>
            <person name="Bargiela R."/>
            <person name="Golyshina O.V."/>
            <person name="Manteca A."/>
            <person name="Ramos J.L."/>
            <person name="Gallego J.R."/>
            <person name="Llorente I."/>
            <person name="Martins Dos Santos V.A."/>
            <person name="Jensen O.N."/>
            <person name="Pelaez A.I."/>
            <person name="Sanchez J."/>
            <person name="Ferrer M."/>
        </authorList>
    </citation>
    <scope>NUCLEOTIDE SEQUENCE</scope>
</reference>
<dbReference type="EMBL" id="AUZX01001418">
    <property type="protein sequence ID" value="EQD79146.1"/>
    <property type="molecule type" value="Genomic_DNA"/>
</dbReference>
<dbReference type="InterPro" id="IPR012893">
    <property type="entry name" value="HipA-like_C"/>
</dbReference>
<dbReference type="AlphaFoldDB" id="T1C112"/>
<accession>T1C112</accession>
<sequence>KDIDNRPEGLGPLRGSQALAVARFDRAPAGGLVHMEDFAQVFGLYPDDKYKTRSLMNIARVLSAEGEYEDVLEFIRRITFNALIGNADAHLKNWSLLYPNRRSPRLSPAYDLVSTIAYIQDDVAGLKYSRTKNFSELTLEEFSHLASRAGLPETAVLNTVKETVARFQEHWAAQRAHLPLSAATISGITAQLAKIPLVRQVKY</sequence>
<dbReference type="PANTHER" id="PTHR37419:SF1">
    <property type="entry name" value="SERINE_THREONINE-PROTEIN KINASE TOXIN HIPA"/>
    <property type="match status" value="1"/>
</dbReference>
<dbReference type="PANTHER" id="PTHR37419">
    <property type="entry name" value="SERINE/THREONINE-PROTEIN KINASE TOXIN HIPA"/>
    <property type="match status" value="1"/>
</dbReference>
<protein>
    <submittedName>
        <fullName evidence="4">HipA</fullName>
    </submittedName>
</protein>
<organism evidence="4">
    <name type="scientific">mine drainage metagenome</name>
    <dbReference type="NCBI Taxonomy" id="410659"/>
    <lineage>
        <taxon>unclassified sequences</taxon>
        <taxon>metagenomes</taxon>
        <taxon>ecological metagenomes</taxon>
    </lineage>
</organism>
<dbReference type="Pfam" id="PF07804">
    <property type="entry name" value="HipA_C"/>
    <property type="match status" value="1"/>
</dbReference>
<gene>
    <name evidence="4" type="ORF">B1A_01890</name>
</gene>
<keyword evidence="1" id="KW-0808">Transferase</keyword>